<keyword evidence="3" id="KW-1185">Reference proteome</keyword>
<gene>
    <name evidence="2" type="ORF">D3870_08240</name>
</gene>
<organism evidence="2 3">
    <name type="scientific">Noviherbaspirillum cavernae</name>
    <dbReference type="NCBI Taxonomy" id="2320862"/>
    <lineage>
        <taxon>Bacteria</taxon>
        <taxon>Pseudomonadati</taxon>
        <taxon>Pseudomonadota</taxon>
        <taxon>Betaproteobacteria</taxon>
        <taxon>Burkholderiales</taxon>
        <taxon>Oxalobacteraceae</taxon>
        <taxon>Noviherbaspirillum</taxon>
    </lineage>
</organism>
<feature type="compositionally biased region" description="Basic and acidic residues" evidence="1">
    <location>
        <begin position="93"/>
        <end position="102"/>
    </location>
</feature>
<protein>
    <submittedName>
        <fullName evidence="2">Uncharacterized protein</fullName>
    </submittedName>
</protein>
<dbReference type="RefSeq" id="WP_147375743.1">
    <property type="nucleotide sequence ID" value="NZ_QYUN01000002.1"/>
</dbReference>
<proteinExistence type="predicted"/>
<dbReference type="OrthoDB" id="8772588at2"/>
<comment type="caution">
    <text evidence="2">The sequence shown here is derived from an EMBL/GenBank/DDBJ whole genome shotgun (WGS) entry which is preliminary data.</text>
</comment>
<reference evidence="2 3" key="1">
    <citation type="submission" date="2018-09" db="EMBL/GenBank/DDBJ databases">
        <authorList>
            <person name="Zhu H."/>
        </authorList>
    </citation>
    <scope>NUCLEOTIDE SEQUENCE [LARGE SCALE GENOMIC DNA]</scope>
    <source>
        <strain evidence="2 3">K2R10-39</strain>
    </source>
</reference>
<evidence type="ECO:0000313" key="2">
    <source>
        <dbReference type="EMBL" id="RJG06006.1"/>
    </source>
</evidence>
<feature type="region of interest" description="Disordered" evidence="1">
    <location>
        <begin position="82"/>
        <end position="105"/>
    </location>
</feature>
<evidence type="ECO:0000256" key="1">
    <source>
        <dbReference type="SAM" id="MobiDB-lite"/>
    </source>
</evidence>
<dbReference type="EMBL" id="QYUN01000002">
    <property type="protein sequence ID" value="RJG06006.1"/>
    <property type="molecule type" value="Genomic_DNA"/>
</dbReference>
<dbReference type="AlphaFoldDB" id="A0A418X0K0"/>
<name>A0A418X0K0_9BURK</name>
<evidence type="ECO:0000313" key="3">
    <source>
        <dbReference type="Proteomes" id="UP000285190"/>
    </source>
</evidence>
<sequence>MSTLLGRRKAVVEHRTVDGGHPAPYPDMTDEQLYNYEMTFNVPKRTFDQPPVSAHHAREEPTWQAEFDANLESFDIASITAQAGRKRTMQRQPEVRPVEREASGTPLDLTKPVRTITTRHPVDIITTRARHPIYKVHGYIGDDDVVTVFTLDGRLSENSEVFLENVPEPLQLHLNIYPNRDPHQAQRYVLTQHDTREEADASATPGRIACVCVQLDA</sequence>
<accession>A0A418X0K0</accession>
<dbReference type="Proteomes" id="UP000285190">
    <property type="component" value="Unassembled WGS sequence"/>
</dbReference>